<gene>
    <name evidence="2" type="ORF">JOC73_000272</name>
</gene>
<dbReference type="EMBL" id="JAFBEE010000001">
    <property type="protein sequence ID" value="MBM7613764.1"/>
    <property type="molecule type" value="Genomic_DNA"/>
</dbReference>
<dbReference type="PIRSF" id="PIRSF016789">
    <property type="entry name" value="DUF454"/>
    <property type="match status" value="1"/>
</dbReference>
<dbReference type="Pfam" id="PF04304">
    <property type="entry name" value="DUF454"/>
    <property type="match status" value="1"/>
</dbReference>
<keyword evidence="1" id="KW-0472">Membrane</keyword>
<feature type="transmembrane region" description="Helical" evidence="1">
    <location>
        <begin position="77"/>
        <end position="93"/>
    </location>
</feature>
<sequence>MKRILLIIIGVISLILGVIGILLPIVPTTPFLLLSLSCFMKSSKSFYDYVLSNRYLSPYVNDYLSSKKIPLKVKKRAIFLLWVSIGCTALFVIDKTFLKLMLFAIACTVSIYIWTRP</sequence>
<organism evidence="2 3">
    <name type="scientific">Alkaliphilus hydrothermalis</name>
    <dbReference type="NCBI Taxonomy" id="1482730"/>
    <lineage>
        <taxon>Bacteria</taxon>
        <taxon>Bacillati</taxon>
        <taxon>Bacillota</taxon>
        <taxon>Clostridia</taxon>
        <taxon>Peptostreptococcales</taxon>
        <taxon>Natronincolaceae</taxon>
        <taxon>Alkaliphilus</taxon>
    </lineage>
</organism>
<accession>A0ABS2NMG1</accession>
<reference evidence="2 3" key="1">
    <citation type="submission" date="2021-01" db="EMBL/GenBank/DDBJ databases">
        <title>Genomic Encyclopedia of Type Strains, Phase IV (KMG-IV): sequencing the most valuable type-strain genomes for metagenomic binning, comparative biology and taxonomic classification.</title>
        <authorList>
            <person name="Goeker M."/>
        </authorList>
    </citation>
    <scope>NUCLEOTIDE SEQUENCE [LARGE SCALE GENOMIC DNA]</scope>
    <source>
        <strain evidence="2 3">DSM 25890</strain>
    </source>
</reference>
<protein>
    <submittedName>
        <fullName evidence="2">Uncharacterized membrane protein YbaN (DUF454 family)</fullName>
    </submittedName>
</protein>
<evidence type="ECO:0000313" key="2">
    <source>
        <dbReference type="EMBL" id="MBM7613764.1"/>
    </source>
</evidence>
<keyword evidence="3" id="KW-1185">Reference proteome</keyword>
<dbReference type="PANTHER" id="PTHR35813:SF1">
    <property type="entry name" value="INNER MEMBRANE PROTEIN YBAN"/>
    <property type="match status" value="1"/>
</dbReference>
<feature type="transmembrane region" description="Helical" evidence="1">
    <location>
        <begin position="99"/>
        <end position="115"/>
    </location>
</feature>
<dbReference type="Proteomes" id="UP001314796">
    <property type="component" value="Unassembled WGS sequence"/>
</dbReference>
<dbReference type="PANTHER" id="PTHR35813">
    <property type="entry name" value="INNER MEMBRANE PROTEIN YBAN"/>
    <property type="match status" value="1"/>
</dbReference>
<evidence type="ECO:0000313" key="3">
    <source>
        <dbReference type="Proteomes" id="UP001314796"/>
    </source>
</evidence>
<dbReference type="InterPro" id="IPR007401">
    <property type="entry name" value="DUF454"/>
</dbReference>
<comment type="caution">
    <text evidence="2">The sequence shown here is derived from an EMBL/GenBank/DDBJ whole genome shotgun (WGS) entry which is preliminary data.</text>
</comment>
<proteinExistence type="predicted"/>
<evidence type="ECO:0000256" key="1">
    <source>
        <dbReference type="SAM" id="Phobius"/>
    </source>
</evidence>
<name>A0ABS2NMG1_9FIRM</name>
<feature type="transmembrane region" description="Helical" evidence="1">
    <location>
        <begin position="6"/>
        <end position="34"/>
    </location>
</feature>
<keyword evidence="1" id="KW-0812">Transmembrane</keyword>
<keyword evidence="1" id="KW-1133">Transmembrane helix</keyword>
<dbReference type="RefSeq" id="WP_204400033.1">
    <property type="nucleotide sequence ID" value="NZ_JAFBEE010000001.1"/>
</dbReference>